<keyword evidence="3" id="KW-0378">Hydrolase</keyword>
<dbReference type="PANTHER" id="PTHR43433:SF4">
    <property type="entry name" value="NON-HEME CHLOROPEROXIDASE-RELATED"/>
    <property type="match status" value="1"/>
</dbReference>
<dbReference type="RefSeq" id="WP_197310534.1">
    <property type="nucleotide sequence ID" value="NZ_JADZLT010000043.1"/>
</dbReference>
<comment type="caution">
    <text evidence="3">The sequence shown here is derived from an EMBL/GenBank/DDBJ whole genome shotgun (WGS) entry which is preliminary data.</text>
</comment>
<dbReference type="InterPro" id="IPR050471">
    <property type="entry name" value="AB_hydrolase"/>
</dbReference>
<dbReference type="PRINTS" id="PR00412">
    <property type="entry name" value="EPOXHYDRLASE"/>
</dbReference>
<comment type="similarity">
    <text evidence="1">Belongs to the AB hydrolase superfamily. Bacterial non-heme haloperoxidase / perhydrolase family.</text>
</comment>
<dbReference type="EMBL" id="JADZLT010000043">
    <property type="protein sequence ID" value="MBH0237439.1"/>
    <property type="molecule type" value="Genomic_DNA"/>
</dbReference>
<protein>
    <submittedName>
        <fullName evidence="3">Alpha/beta hydrolase</fullName>
    </submittedName>
</protein>
<dbReference type="GO" id="GO:0016787">
    <property type="term" value="F:hydrolase activity"/>
    <property type="evidence" value="ECO:0007669"/>
    <property type="project" value="UniProtKB-KW"/>
</dbReference>
<dbReference type="InterPro" id="IPR000073">
    <property type="entry name" value="AB_hydrolase_1"/>
</dbReference>
<organism evidence="3 4">
    <name type="scientific">Methylobrevis albus</name>
    <dbReference type="NCBI Taxonomy" id="2793297"/>
    <lineage>
        <taxon>Bacteria</taxon>
        <taxon>Pseudomonadati</taxon>
        <taxon>Pseudomonadota</taxon>
        <taxon>Alphaproteobacteria</taxon>
        <taxon>Hyphomicrobiales</taxon>
        <taxon>Pleomorphomonadaceae</taxon>
        <taxon>Methylobrevis</taxon>
    </lineage>
</organism>
<evidence type="ECO:0000313" key="3">
    <source>
        <dbReference type="EMBL" id="MBH0237439.1"/>
    </source>
</evidence>
<dbReference type="FunFam" id="3.40.50.1820:FF:000205">
    <property type="entry name" value="Non-haem bromoperoxidase BPO-A2"/>
    <property type="match status" value="1"/>
</dbReference>
<gene>
    <name evidence="3" type="ORF">I5731_06360</name>
</gene>
<sequence>MAWITTRDGTKLRVKDWGSGRPVILMHGWPLSADSWDDHALALADAGLRAIAYDRRGFGHSDQPWTGYDYDTLADDLADVIAETGAADAAIVGFSMGGGEVARYMSRHGGAGVRQAALISSVVPYMLQTGDNPNGVPQSVFDEMTAGMKADRASFFTDFFKDFYGVGFFGQPVSNEVLEWSRSVAMAAGLKPTLACAEAFATTDFRPDLGAFRVPTLIVHGTADKTVPIDATARVAAKTIAGASLIEYEDAPHGLLVTHKDRLTEDLLDFLLRG</sequence>
<accession>A0A931I104</accession>
<evidence type="ECO:0000313" key="4">
    <source>
        <dbReference type="Proteomes" id="UP000631694"/>
    </source>
</evidence>
<dbReference type="PANTHER" id="PTHR43433">
    <property type="entry name" value="HYDROLASE, ALPHA/BETA FOLD FAMILY PROTEIN"/>
    <property type="match status" value="1"/>
</dbReference>
<dbReference type="AlphaFoldDB" id="A0A931I104"/>
<dbReference type="InterPro" id="IPR029058">
    <property type="entry name" value="AB_hydrolase_fold"/>
</dbReference>
<dbReference type="Gene3D" id="3.40.50.1820">
    <property type="entry name" value="alpha/beta hydrolase"/>
    <property type="match status" value="1"/>
</dbReference>
<dbReference type="Proteomes" id="UP000631694">
    <property type="component" value="Unassembled WGS sequence"/>
</dbReference>
<keyword evidence="4" id="KW-1185">Reference proteome</keyword>
<evidence type="ECO:0000259" key="2">
    <source>
        <dbReference type="Pfam" id="PF00561"/>
    </source>
</evidence>
<dbReference type="InterPro" id="IPR000639">
    <property type="entry name" value="Epox_hydrolase-like"/>
</dbReference>
<dbReference type="Pfam" id="PF00561">
    <property type="entry name" value="Abhydrolase_1"/>
    <property type="match status" value="1"/>
</dbReference>
<reference evidence="3" key="1">
    <citation type="submission" date="2020-12" db="EMBL/GenBank/DDBJ databases">
        <title>Methylobrevis albus sp. nov., isolated from fresh water lack sediment.</title>
        <authorList>
            <person name="Zou Q."/>
        </authorList>
    </citation>
    <scope>NUCLEOTIDE SEQUENCE</scope>
    <source>
        <strain evidence="3">L22</strain>
    </source>
</reference>
<evidence type="ECO:0000256" key="1">
    <source>
        <dbReference type="ARBA" id="ARBA00038128"/>
    </source>
</evidence>
<feature type="domain" description="AB hydrolase-1" evidence="2">
    <location>
        <begin position="22"/>
        <end position="259"/>
    </location>
</feature>
<dbReference type="PRINTS" id="PR00111">
    <property type="entry name" value="ABHYDROLASE"/>
</dbReference>
<dbReference type="SUPFAM" id="SSF53474">
    <property type="entry name" value="alpha/beta-Hydrolases"/>
    <property type="match status" value="1"/>
</dbReference>
<name>A0A931I104_9HYPH</name>
<proteinExistence type="inferred from homology"/>